<name>A0AAX6G207_IRIPA</name>
<evidence type="ECO:0000313" key="2">
    <source>
        <dbReference type="Proteomes" id="UP001140949"/>
    </source>
</evidence>
<dbReference type="EMBL" id="JANAVB010024053">
    <property type="protein sequence ID" value="KAJ6822552.1"/>
    <property type="molecule type" value="Genomic_DNA"/>
</dbReference>
<accession>A0AAX6G207</accession>
<proteinExistence type="predicted"/>
<gene>
    <name evidence="1" type="ORF">M6B38_388255</name>
</gene>
<reference evidence="1" key="1">
    <citation type="journal article" date="2023" name="GigaByte">
        <title>Genome assembly of the bearded iris, Iris pallida Lam.</title>
        <authorList>
            <person name="Bruccoleri R.E."/>
            <person name="Oakeley E.J."/>
            <person name="Faust A.M.E."/>
            <person name="Altorfer M."/>
            <person name="Dessus-Babus S."/>
            <person name="Burckhardt D."/>
            <person name="Oertli M."/>
            <person name="Naumann U."/>
            <person name="Petersen F."/>
            <person name="Wong J."/>
        </authorList>
    </citation>
    <scope>NUCLEOTIDE SEQUENCE</scope>
    <source>
        <strain evidence="1">GSM-AAB239-AS_SAM_17_03QT</strain>
    </source>
</reference>
<comment type="caution">
    <text evidence="1">The sequence shown here is derived from an EMBL/GenBank/DDBJ whole genome shotgun (WGS) entry which is preliminary data.</text>
</comment>
<sequence length="71" mass="8270">MWATTYISISPFPVWKSWTWESSALLEIKERGRGGGDPLYQFSLPYFLTPLKFLKIISIYRNPNPNFFPPG</sequence>
<keyword evidence="2" id="KW-1185">Reference proteome</keyword>
<dbReference type="AlphaFoldDB" id="A0AAX6G207"/>
<protein>
    <submittedName>
        <fullName evidence="1">DnaJ protein ERDJ2-like</fullName>
    </submittedName>
</protein>
<evidence type="ECO:0000313" key="1">
    <source>
        <dbReference type="EMBL" id="KAJ6822552.1"/>
    </source>
</evidence>
<reference evidence="1" key="2">
    <citation type="submission" date="2023-04" db="EMBL/GenBank/DDBJ databases">
        <authorList>
            <person name="Bruccoleri R.E."/>
            <person name="Oakeley E.J."/>
            <person name="Faust A.-M."/>
            <person name="Dessus-Babus S."/>
            <person name="Altorfer M."/>
            <person name="Burckhardt D."/>
            <person name="Oertli M."/>
            <person name="Naumann U."/>
            <person name="Petersen F."/>
            <person name="Wong J."/>
        </authorList>
    </citation>
    <scope>NUCLEOTIDE SEQUENCE</scope>
    <source>
        <strain evidence="1">GSM-AAB239-AS_SAM_17_03QT</strain>
        <tissue evidence="1">Leaf</tissue>
    </source>
</reference>
<dbReference type="Proteomes" id="UP001140949">
    <property type="component" value="Unassembled WGS sequence"/>
</dbReference>
<organism evidence="1 2">
    <name type="scientific">Iris pallida</name>
    <name type="common">Sweet iris</name>
    <dbReference type="NCBI Taxonomy" id="29817"/>
    <lineage>
        <taxon>Eukaryota</taxon>
        <taxon>Viridiplantae</taxon>
        <taxon>Streptophyta</taxon>
        <taxon>Embryophyta</taxon>
        <taxon>Tracheophyta</taxon>
        <taxon>Spermatophyta</taxon>
        <taxon>Magnoliopsida</taxon>
        <taxon>Liliopsida</taxon>
        <taxon>Asparagales</taxon>
        <taxon>Iridaceae</taxon>
        <taxon>Iridoideae</taxon>
        <taxon>Irideae</taxon>
        <taxon>Iris</taxon>
    </lineage>
</organism>